<keyword evidence="4" id="KW-1133">Transmembrane helix</keyword>
<dbReference type="AlphaFoldDB" id="A0A2W0CAY9"/>
<keyword evidence="5" id="KW-0472">Membrane</keyword>
<dbReference type="OrthoDB" id="9815286at2"/>
<evidence type="ECO:0000256" key="3">
    <source>
        <dbReference type="ARBA" id="ARBA00022692"/>
    </source>
</evidence>
<feature type="domain" description="Phage shock protein PspC N-terminal" evidence="6">
    <location>
        <begin position="3"/>
        <end position="60"/>
    </location>
</feature>
<evidence type="ECO:0000313" key="8">
    <source>
        <dbReference type="Proteomes" id="UP000247459"/>
    </source>
</evidence>
<organism evidence="7 8">
    <name type="scientific">Paenibacillus illinoisensis</name>
    <dbReference type="NCBI Taxonomy" id="59845"/>
    <lineage>
        <taxon>Bacteria</taxon>
        <taxon>Bacillati</taxon>
        <taxon>Bacillota</taxon>
        <taxon>Bacilli</taxon>
        <taxon>Bacillales</taxon>
        <taxon>Paenibacillaceae</taxon>
        <taxon>Paenibacillus</taxon>
    </lineage>
</organism>
<dbReference type="PANTHER" id="PTHR33885">
    <property type="entry name" value="PHAGE SHOCK PROTEIN C"/>
    <property type="match status" value="1"/>
</dbReference>
<proteinExistence type="predicted"/>
<dbReference type="PANTHER" id="PTHR33885:SF3">
    <property type="entry name" value="PHAGE SHOCK PROTEIN C"/>
    <property type="match status" value="1"/>
</dbReference>
<evidence type="ECO:0000256" key="5">
    <source>
        <dbReference type="ARBA" id="ARBA00023136"/>
    </source>
</evidence>
<dbReference type="GeneID" id="98573922"/>
<reference evidence="7 8" key="1">
    <citation type="submission" date="2018-01" db="EMBL/GenBank/DDBJ databases">
        <title>Genome sequence of the PGP bacterium Paenibacillus illinoisensis E3.</title>
        <authorList>
            <person name="Rolli E."/>
            <person name="Marasco R."/>
            <person name="Bessem C."/>
            <person name="Michoud G."/>
            <person name="Gaiarsa S."/>
            <person name="Borin S."/>
            <person name="Daffonchio D."/>
        </authorList>
    </citation>
    <scope>NUCLEOTIDE SEQUENCE [LARGE SCALE GENOMIC DNA]</scope>
    <source>
        <strain evidence="7 8">E3</strain>
    </source>
</reference>
<gene>
    <name evidence="7" type="ORF">PIL02S_01223</name>
</gene>
<dbReference type="Pfam" id="PF04024">
    <property type="entry name" value="PspC"/>
    <property type="match status" value="1"/>
</dbReference>
<name>A0A2W0CAY9_9BACL</name>
<sequence length="76" mass="8485">MNRLYRSTRNRRLTGLIGGISENLGFSSMLLRLIFFISIFATGGTSLLIYFIAALVVPKEPYPADPYGYDSVTGYK</sequence>
<evidence type="ECO:0000256" key="2">
    <source>
        <dbReference type="ARBA" id="ARBA00022475"/>
    </source>
</evidence>
<comment type="subcellular location">
    <subcellularLocation>
        <location evidence="1">Cell membrane</location>
        <topology evidence="1">Single-pass membrane protein</topology>
    </subcellularLocation>
</comment>
<dbReference type="GO" id="GO:0005886">
    <property type="term" value="C:plasma membrane"/>
    <property type="evidence" value="ECO:0007669"/>
    <property type="project" value="UniProtKB-SubCell"/>
</dbReference>
<evidence type="ECO:0000313" key="7">
    <source>
        <dbReference type="EMBL" id="PYY30243.1"/>
    </source>
</evidence>
<keyword evidence="2" id="KW-1003">Cell membrane</keyword>
<protein>
    <submittedName>
        <fullName evidence="7">Phage shock protein PspC</fullName>
    </submittedName>
</protein>
<dbReference type="RefSeq" id="WP_095292218.1">
    <property type="nucleotide sequence ID" value="NZ_BAAFRC010000014.1"/>
</dbReference>
<evidence type="ECO:0000256" key="1">
    <source>
        <dbReference type="ARBA" id="ARBA00004162"/>
    </source>
</evidence>
<evidence type="ECO:0000256" key="4">
    <source>
        <dbReference type="ARBA" id="ARBA00022989"/>
    </source>
</evidence>
<dbReference type="EMBL" id="PRLG01000009">
    <property type="protein sequence ID" value="PYY30243.1"/>
    <property type="molecule type" value="Genomic_DNA"/>
</dbReference>
<evidence type="ECO:0000259" key="6">
    <source>
        <dbReference type="Pfam" id="PF04024"/>
    </source>
</evidence>
<accession>A0A2W0CAY9</accession>
<dbReference type="InterPro" id="IPR007168">
    <property type="entry name" value="Phageshock_PspC_N"/>
</dbReference>
<comment type="caution">
    <text evidence="7">The sequence shown here is derived from an EMBL/GenBank/DDBJ whole genome shotgun (WGS) entry which is preliminary data.</text>
</comment>
<dbReference type="InterPro" id="IPR052027">
    <property type="entry name" value="PspC"/>
</dbReference>
<dbReference type="Proteomes" id="UP000247459">
    <property type="component" value="Unassembled WGS sequence"/>
</dbReference>
<keyword evidence="3" id="KW-0812">Transmembrane</keyword>